<organism evidence="2 3">
    <name type="scientific">Panicum virgatum</name>
    <name type="common">Blackwell switchgrass</name>
    <dbReference type="NCBI Taxonomy" id="38727"/>
    <lineage>
        <taxon>Eukaryota</taxon>
        <taxon>Viridiplantae</taxon>
        <taxon>Streptophyta</taxon>
        <taxon>Embryophyta</taxon>
        <taxon>Tracheophyta</taxon>
        <taxon>Spermatophyta</taxon>
        <taxon>Magnoliopsida</taxon>
        <taxon>Liliopsida</taxon>
        <taxon>Poales</taxon>
        <taxon>Poaceae</taxon>
        <taxon>PACMAD clade</taxon>
        <taxon>Panicoideae</taxon>
        <taxon>Panicodae</taxon>
        <taxon>Paniceae</taxon>
        <taxon>Panicinae</taxon>
        <taxon>Panicum</taxon>
        <taxon>Panicum sect. Hiantes</taxon>
    </lineage>
</organism>
<proteinExistence type="predicted"/>
<keyword evidence="1" id="KW-1133">Transmembrane helix</keyword>
<evidence type="ECO:0000256" key="1">
    <source>
        <dbReference type="SAM" id="Phobius"/>
    </source>
</evidence>
<feature type="transmembrane region" description="Helical" evidence="1">
    <location>
        <begin position="6"/>
        <end position="24"/>
    </location>
</feature>
<gene>
    <name evidence="2" type="ORF">PVAP13_7NG089600</name>
</gene>
<name>A0A8T0PVM6_PANVG</name>
<evidence type="ECO:0000313" key="3">
    <source>
        <dbReference type="Proteomes" id="UP000823388"/>
    </source>
</evidence>
<reference evidence="2" key="1">
    <citation type="submission" date="2020-05" db="EMBL/GenBank/DDBJ databases">
        <title>WGS assembly of Panicum virgatum.</title>
        <authorList>
            <person name="Lovell J.T."/>
            <person name="Jenkins J."/>
            <person name="Shu S."/>
            <person name="Juenger T.E."/>
            <person name="Schmutz J."/>
        </authorList>
    </citation>
    <scope>NUCLEOTIDE SEQUENCE</scope>
    <source>
        <strain evidence="2">AP13</strain>
    </source>
</reference>
<comment type="caution">
    <text evidence="2">The sequence shown here is derived from an EMBL/GenBank/DDBJ whole genome shotgun (WGS) entry which is preliminary data.</text>
</comment>
<protein>
    <submittedName>
        <fullName evidence="2">Uncharacterized protein</fullName>
    </submittedName>
</protein>
<dbReference type="EMBL" id="CM029050">
    <property type="protein sequence ID" value="KAG2564539.1"/>
    <property type="molecule type" value="Genomic_DNA"/>
</dbReference>
<dbReference type="AlphaFoldDB" id="A0A8T0PVM6"/>
<evidence type="ECO:0000313" key="2">
    <source>
        <dbReference type="EMBL" id="KAG2564539.1"/>
    </source>
</evidence>
<accession>A0A8T0PVM6</accession>
<keyword evidence="1" id="KW-0472">Membrane</keyword>
<keyword evidence="1" id="KW-0812">Transmembrane</keyword>
<dbReference type="Proteomes" id="UP000823388">
    <property type="component" value="Chromosome 7N"/>
</dbReference>
<sequence>MGAGPAIFSWFLICGWLLFFDKYCMNVCWMLHSVCIDHESRCLFCLLLGRFNSHQILALDEKETEMGGNSIHGLLCASDPVVAGGTVVLQQRGDMTTPCIHGDGMVLLRECCA</sequence>
<keyword evidence="3" id="KW-1185">Reference proteome</keyword>